<proteinExistence type="predicted"/>
<dbReference type="Proteomes" id="UP000000639">
    <property type="component" value="Chromosome"/>
</dbReference>
<evidence type="ECO:0000256" key="2">
    <source>
        <dbReference type="ARBA" id="ARBA00022840"/>
    </source>
</evidence>
<dbReference type="EMBL" id="CP000510">
    <property type="protein sequence ID" value="ABM04403.1"/>
    <property type="molecule type" value="Genomic_DNA"/>
</dbReference>
<dbReference type="PANTHER" id="PTHR19375">
    <property type="entry name" value="HEAT SHOCK PROTEIN 70KDA"/>
    <property type="match status" value="1"/>
</dbReference>
<dbReference type="SUPFAM" id="SSF53067">
    <property type="entry name" value="Actin-like ATPase domain"/>
    <property type="match status" value="2"/>
</dbReference>
<keyword evidence="2" id="KW-0067">ATP-binding</keyword>
<dbReference type="Gene3D" id="3.30.420.40">
    <property type="match status" value="3"/>
</dbReference>
<evidence type="ECO:0000313" key="4">
    <source>
        <dbReference type="Proteomes" id="UP000000639"/>
    </source>
</evidence>
<dbReference type="GO" id="GO:0140662">
    <property type="term" value="F:ATP-dependent protein folding chaperone"/>
    <property type="evidence" value="ECO:0007669"/>
    <property type="project" value="InterPro"/>
</dbReference>
<dbReference type="RefSeq" id="WP_011770960.1">
    <property type="nucleotide sequence ID" value="NC_008709.1"/>
</dbReference>
<keyword evidence="3" id="KW-0346">Stress response</keyword>
<name>A1SY38_PSYIN</name>
<dbReference type="InterPro" id="IPR043129">
    <property type="entry name" value="ATPase_NBD"/>
</dbReference>
<protein>
    <submittedName>
        <fullName evidence="3">Heat shock protein 70</fullName>
    </submittedName>
</protein>
<dbReference type="eggNOG" id="COG0443">
    <property type="taxonomic scope" value="Bacteria"/>
</dbReference>
<organism evidence="3 4">
    <name type="scientific">Psychromonas ingrahamii (strain DSM 17664 / CCUG 51855 / 37)</name>
    <dbReference type="NCBI Taxonomy" id="357804"/>
    <lineage>
        <taxon>Bacteria</taxon>
        <taxon>Pseudomonadati</taxon>
        <taxon>Pseudomonadota</taxon>
        <taxon>Gammaproteobacteria</taxon>
        <taxon>Alteromonadales</taxon>
        <taxon>Psychromonadaceae</taxon>
        <taxon>Psychromonas</taxon>
    </lineage>
</organism>
<dbReference type="STRING" id="357804.Ping_2692"/>
<evidence type="ECO:0000313" key="3">
    <source>
        <dbReference type="EMBL" id="ABM04403.1"/>
    </source>
</evidence>
<keyword evidence="4" id="KW-1185">Reference proteome</keyword>
<dbReference type="eggNOG" id="COG0457">
    <property type="taxonomic scope" value="Bacteria"/>
</dbReference>
<dbReference type="GO" id="GO:0005524">
    <property type="term" value="F:ATP binding"/>
    <property type="evidence" value="ECO:0007669"/>
    <property type="project" value="UniProtKB-KW"/>
</dbReference>
<dbReference type="InterPro" id="IPR013126">
    <property type="entry name" value="Hsp_70_fam"/>
</dbReference>
<keyword evidence="1" id="KW-0547">Nucleotide-binding</keyword>
<dbReference type="KEGG" id="pin:Ping_2692"/>
<gene>
    <name evidence="3" type="ordered locus">Ping_2692</name>
</gene>
<dbReference type="OrthoDB" id="499700at2"/>
<dbReference type="AlphaFoldDB" id="A1SY38"/>
<accession>A1SY38</accession>
<reference evidence="3 4" key="1">
    <citation type="submission" date="2007-01" db="EMBL/GenBank/DDBJ databases">
        <title>Complete sequence of Psychromonas ingrahamii 37.</title>
        <authorList>
            <consortium name="US DOE Joint Genome Institute"/>
            <person name="Copeland A."/>
            <person name="Lucas S."/>
            <person name="Lapidus A."/>
            <person name="Barry K."/>
            <person name="Detter J.C."/>
            <person name="Glavina del Rio T."/>
            <person name="Hammon N."/>
            <person name="Israni S."/>
            <person name="Dalin E."/>
            <person name="Tice H."/>
            <person name="Pitluck S."/>
            <person name="Thompson L.S."/>
            <person name="Brettin T."/>
            <person name="Bruce D."/>
            <person name="Han C."/>
            <person name="Tapia R."/>
            <person name="Schmutz J."/>
            <person name="Larimer F."/>
            <person name="Land M."/>
            <person name="Hauser L."/>
            <person name="Kyrpides N."/>
            <person name="Ivanova N."/>
            <person name="Staley J."/>
            <person name="Richardson P."/>
        </authorList>
    </citation>
    <scope>NUCLEOTIDE SEQUENCE [LARGE SCALE GENOMIC DNA]</scope>
    <source>
        <strain evidence="3 4">37</strain>
    </source>
</reference>
<dbReference type="SUPFAM" id="SSF81901">
    <property type="entry name" value="HCP-like"/>
    <property type="match status" value="1"/>
</dbReference>
<dbReference type="HOGENOM" id="CLU_012189_0_0_6"/>
<sequence length="805" mass="91680">MNELTITKLFPSCKQKEFSESLKERTYVGIDFGTSTTVVSIAYLSKELGIIESQAIDLNQKLFDGAIHRSYKIPTMLAYVNNQLLVGEGANKLKLKLKKDKNFWHSFKMELGEDIGCKYPQSELNNEKFKLLNPKDASKLFFRYLKVQIEKYVNLNHLSREIEYTVSIPASFEANQRKDLIESLHENGMMLDKPSLIDEPNAAFLSYISDNTLKSNIHISEDIPTNILIFDFGAGTCDISILEIGYNFKGFYSKNLSISRFDELGGRNIDKLIAIDILFPQFIKQNNVEESFFKMKVINKIIIPRLETVAELLKIQACKELSLMNWSSKNNEVMNLTDTVQVHHEVSFKTKHGTFSLSIPTLTFAEFIKITDSFTSKNKLAEKRLNDEEKFTSIYTPVNSSLLKADLDAEDIDYLLFVGGSCKNPIIRDSLQHYFPETEMLLPHDLQAHVSSGAAIQSLIYNGYGRNIVEPITSEPIITIIKDGSEEVGEVLIPSGAEIPTAEITISGLFPSNKVQEQIEIPICVGNKNKLVHNIMIKNVDNKPFSLDSEVTLTIKINEDKLIMVRAEVDGLTIDAEPLNPFSNSDMSFKDKQRFKAESEYNKECARNFGVETKDALVKLYKRYDELGLSLKAAESLEQLYDKFGYSSLNRVALHYSDAGLRDKAIYLYQKAYEENKAPHLAFNLACQYHYNDNKKYEHWIEQCLECDSNYSLGIFSKGKVLISNGEIEKGKLLIKRAFDKWKDEYENNYLSVHISWLSSAAAKLGEYDFVEEIKGREDEDLNLEQFFDANNLLTTHSINTVKGY</sequence>
<dbReference type="Pfam" id="PF00012">
    <property type="entry name" value="HSP70"/>
    <property type="match status" value="2"/>
</dbReference>
<evidence type="ECO:0000256" key="1">
    <source>
        <dbReference type="ARBA" id="ARBA00022741"/>
    </source>
</evidence>